<reference evidence="2" key="1">
    <citation type="submission" date="2021-12" db="EMBL/GenBank/DDBJ databases">
        <title>Curvularia clavata genome.</title>
        <authorList>
            <person name="Cao Y."/>
        </authorList>
    </citation>
    <scope>NUCLEOTIDE SEQUENCE</scope>
    <source>
        <strain evidence="2">Yc1106</strain>
    </source>
</reference>
<accession>A0A9Q8ZAP0</accession>
<feature type="compositionally biased region" description="Basic and acidic residues" evidence="1">
    <location>
        <begin position="366"/>
        <end position="375"/>
    </location>
</feature>
<organism evidence="2 3">
    <name type="scientific">Curvularia clavata</name>
    <dbReference type="NCBI Taxonomy" id="95742"/>
    <lineage>
        <taxon>Eukaryota</taxon>
        <taxon>Fungi</taxon>
        <taxon>Dikarya</taxon>
        <taxon>Ascomycota</taxon>
        <taxon>Pezizomycotina</taxon>
        <taxon>Dothideomycetes</taxon>
        <taxon>Pleosporomycetidae</taxon>
        <taxon>Pleosporales</taxon>
        <taxon>Pleosporineae</taxon>
        <taxon>Pleosporaceae</taxon>
        <taxon>Curvularia</taxon>
    </lineage>
</organism>
<sequence>MPTAVEHLGSKIYLIHAPLIPRPFLTTVPFIASDFASWGYRVDQHASDSPYITEIRTRERLEHEKRRGREVSRRTKLMELWAREIIERKRIEREVRKANVTRPERAGRSFSVVTSPFGHADARMKRTGTFVHDFLDAINELDESEIPRTKQPAPVSPEASRIREHVRHLYAVRYVPNAPLPEWTHPSITYADLIVLQYRPNKTTEHNHFLRALGQAIGKNEKRMGKVESCTGTGATKVFLWIDVGDVVPEANRQGDAGDCDPVPKYERGEGPPADRTPQPPLGDRSLEWTWIGGFSYSVMVGLGSLGHHGQTHVFWGNSDWLPRGMQGERGKRMNQKGTGLVNGGVVVMARVRGQKRASSPPMYKSEGRRGVQSR</sequence>
<gene>
    <name evidence="2" type="ORF">yc1106_06009</name>
</gene>
<name>A0A9Q8ZAP0_CURCL</name>
<keyword evidence="3" id="KW-1185">Reference proteome</keyword>
<dbReference type="VEuPathDB" id="FungiDB:yc1106_06009"/>
<feature type="region of interest" description="Disordered" evidence="1">
    <location>
        <begin position="354"/>
        <end position="375"/>
    </location>
</feature>
<evidence type="ECO:0000313" key="2">
    <source>
        <dbReference type="EMBL" id="USP78735.1"/>
    </source>
</evidence>
<feature type="region of interest" description="Disordered" evidence="1">
    <location>
        <begin position="252"/>
        <end position="283"/>
    </location>
</feature>
<dbReference type="Proteomes" id="UP001056012">
    <property type="component" value="Chromosome 4"/>
</dbReference>
<evidence type="ECO:0000256" key="1">
    <source>
        <dbReference type="SAM" id="MobiDB-lite"/>
    </source>
</evidence>
<protein>
    <submittedName>
        <fullName evidence="2">Uncharacterized protein</fullName>
    </submittedName>
</protein>
<dbReference type="OrthoDB" id="3774194at2759"/>
<dbReference type="EMBL" id="CP089277">
    <property type="protein sequence ID" value="USP78735.1"/>
    <property type="molecule type" value="Genomic_DNA"/>
</dbReference>
<dbReference type="AlphaFoldDB" id="A0A9Q8ZAP0"/>
<proteinExistence type="predicted"/>
<evidence type="ECO:0000313" key="3">
    <source>
        <dbReference type="Proteomes" id="UP001056012"/>
    </source>
</evidence>